<name>A0A8H3GUU9_9AGAM</name>
<sequence length="582" mass="65866">MTSRNRKQNLWGQPMETYVQSYDHDCFKQTASLDTGADLDLRNRARTAITGICELVSMKESDGDKLAAQITLSMLQSIIDLTVFPGGLVELGYPDLVGGCIKLMGTVKLSGKCMRAGRFDRVLARIQVESEAEVLLILSKEVSELVQNTYTNEHGIKHFDWMLGLVSGSTFGPPQQVFMDSHGPVDLVSCLHQDRKIFLNVLNSTYFPGLSAVFCLLWRYMNSPIHDKSNTRCLDEDLASSFREMFFRYCLVAPGIEQAALVAIYSHDVSWWKPVSQVLIDQEDSRQKFVIYNQRLASIETHWLFISNASVIPILLRYLSAKIPSGVEDLLPELFGLTIQRLWDTCVDERFPSDLSATITCYTFTYLKNIVTHLQDKSYSNQLVVVALVQSLAENDMINLIMKVAFSLPILRDDEELLKSINGRFLASVIYLFSSLEKISPKGLFQSTFTNTAPELSKYILYLADQVNLGMFPTFGEHYQLLLRCIMFISSIVKSSNELVELQEHYRMCTCARCPNPVRKIGELFACDGCGLPYCSQKCQARYILYPLFCGAIAEIAGVVIFSMEIHERGIDYSVEEHILRR</sequence>
<dbReference type="Proteomes" id="UP000663840">
    <property type="component" value="Unassembled WGS sequence"/>
</dbReference>
<protein>
    <submittedName>
        <fullName evidence="1">Uncharacterized protein</fullName>
    </submittedName>
</protein>
<accession>A0A8H3GUU9</accession>
<reference evidence="1" key="1">
    <citation type="submission" date="2021-01" db="EMBL/GenBank/DDBJ databases">
        <authorList>
            <person name="Kaushik A."/>
        </authorList>
    </citation>
    <scope>NUCLEOTIDE SEQUENCE</scope>
    <source>
        <strain evidence="1">AG1-1A</strain>
    </source>
</reference>
<comment type="caution">
    <text evidence="1">The sequence shown here is derived from an EMBL/GenBank/DDBJ whole genome shotgun (WGS) entry which is preliminary data.</text>
</comment>
<dbReference type="EMBL" id="CAJMWR010003916">
    <property type="protein sequence ID" value="CAE6474179.1"/>
    <property type="molecule type" value="Genomic_DNA"/>
</dbReference>
<organism evidence="1 2">
    <name type="scientific">Rhizoctonia solani</name>
    <dbReference type="NCBI Taxonomy" id="456999"/>
    <lineage>
        <taxon>Eukaryota</taxon>
        <taxon>Fungi</taxon>
        <taxon>Dikarya</taxon>
        <taxon>Basidiomycota</taxon>
        <taxon>Agaricomycotina</taxon>
        <taxon>Agaricomycetes</taxon>
        <taxon>Cantharellales</taxon>
        <taxon>Ceratobasidiaceae</taxon>
        <taxon>Rhizoctonia</taxon>
    </lineage>
</organism>
<gene>
    <name evidence="1" type="ORF">RDB_LOCUS121343</name>
</gene>
<evidence type="ECO:0000313" key="2">
    <source>
        <dbReference type="Proteomes" id="UP000663840"/>
    </source>
</evidence>
<evidence type="ECO:0000313" key="1">
    <source>
        <dbReference type="EMBL" id="CAE6474179.1"/>
    </source>
</evidence>
<proteinExistence type="predicted"/>
<dbReference type="AlphaFoldDB" id="A0A8H3GUU9"/>